<dbReference type="AlphaFoldDB" id="A0A327WMZ8"/>
<protein>
    <submittedName>
        <fullName evidence="1">Uncharacterized protein</fullName>
    </submittedName>
</protein>
<organism evidence="1 2">
    <name type="scientific">Larkinella arboricola</name>
    <dbReference type="NCBI Taxonomy" id="643671"/>
    <lineage>
        <taxon>Bacteria</taxon>
        <taxon>Pseudomonadati</taxon>
        <taxon>Bacteroidota</taxon>
        <taxon>Cytophagia</taxon>
        <taxon>Cytophagales</taxon>
        <taxon>Spirosomataceae</taxon>
        <taxon>Larkinella</taxon>
    </lineage>
</organism>
<gene>
    <name evidence="1" type="ORF">LX87_04573</name>
</gene>
<dbReference type="EMBL" id="QLMC01000006">
    <property type="protein sequence ID" value="RAJ93061.1"/>
    <property type="molecule type" value="Genomic_DNA"/>
</dbReference>
<keyword evidence="2" id="KW-1185">Reference proteome</keyword>
<proteinExistence type="predicted"/>
<sequence length="46" mass="4976">MIASNPNECFVLAGGVATPRLWLKGLKTMPEEAYANDEHETNLEGG</sequence>
<reference evidence="1 2" key="1">
    <citation type="submission" date="2018-06" db="EMBL/GenBank/DDBJ databases">
        <title>Genomic Encyclopedia of Archaeal and Bacterial Type Strains, Phase II (KMG-II): from individual species to whole genera.</title>
        <authorList>
            <person name="Goeker M."/>
        </authorList>
    </citation>
    <scope>NUCLEOTIDE SEQUENCE [LARGE SCALE GENOMIC DNA]</scope>
    <source>
        <strain evidence="1 2">DSM 21851</strain>
    </source>
</reference>
<name>A0A327WMZ8_LARAB</name>
<accession>A0A327WMZ8</accession>
<dbReference type="Proteomes" id="UP000248790">
    <property type="component" value="Unassembled WGS sequence"/>
</dbReference>
<evidence type="ECO:0000313" key="1">
    <source>
        <dbReference type="EMBL" id="RAJ93061.1"/>
    </source>
</evidence>
<evidence type="ECO:0000313" key="2">
    <source>
        <dbReference type="Proteomes" id="UP000248790"/>
    </source>
</evidence>
<comment type="caution">
    <text evidence="1">The sequence shown here is derived from an EMBL/GenBank/DDBJ whole genome shotgun (WGS) entry which is preliminary data.</text>
</comment>